<sequence>MADAPLPGRGLPQASAEVAASQARRTLLASLVVTAVLFVVPGGEIVGYPLLLISTYVHEMGHGLAAILVGGSFENLRIYGDGSGVALTGTSGGRVARAVVSAGGLVGPAVAAAIGFTVGRKGLWARWFLLIGGILGVLTAVLWVRSLVGWAVALGLAGISLAIALGIKQHHWSQLWLVFLSVQLAMSVFSRSEYLFARTAATGAGVGRSDSASIADALVGPYWFWGGVCGVFSLLVLAYGAWIFLRTAAGGTARDAVA</sequence>
<organism evidence="2 3">
    <name type="scientific">Euzebya pacifica</name>
    <dbReference type="NCBI Taxonomy" id="1608957"/>
    <lineage>
        <taxon>Bacteria</taxon>
        <taxon>Bacillati</taxon>
        <taxon>Actinomycetota</taxon>
        <taxon>Nitriliruptoria</taxon>
        <taxon>Euzebyales</taxon>
    </lineage>
</organism>
<name>A0A346XSI5_9ACTN</name>
<dbReference type="EMBL" id="CP031165">
    <property type="protein sequence ID" value="AXV05182.1"/>
    <property type="molecule type" value="Genomic_DNA"/>
</dbReference>
<feature type="transmembrane region" description="Helical" evidence="1">
    <location>
        <begin position="222"/>
        <end position="245"/>
    </location>
</feature>
<evidence type="ECO:0000313" key="2">
    <source>
        <dbReference type="EMBL" id="AXV05182.1"/>
    </source>
</evidence>
<feature type="transmembrane region" description="Helical" evidence="1">
    <location>
        <begin position="123"/>
        <end position="144"/>
    </location>
</feature>
<keyword evidence="1" id="KW-0472">Membrane</keyword>
<dbReference type="OrthoDB" id="5184455at2"/>
<feature type="transmembrane region" description="Helical" evidence="1">
    <location>
        <begin position="174"/>
        <end position="190"/>
    </location>
</feature>
<dbReference type="AlphaFoldDB" id="A0A346XSI5"/>
<dbReference type="InterPro" id="IPR049500">
    <property type="entry name" value="Peptidase_M50B-like"/>
</dbReference>
<dbReference type="KEGG" id="euz:DVS28_a0475"/>
<dbReference type="Proteomes" id="UP000264006">
    <property type="component" value="Chromosome"/>
</dbReference>
<evidence type="ECO:0000313" key="3">
    <source>
        <dbReference type="Proteomes" id="UP000264006"/>
    </source>
</evidence>
<keyword evidence="1" id="KW-0812">Transmembrane</keyword>
<gene>
    <name evidence="2" type="ORF">DVS28_a0475</name>
</gene>
<keyword evidence="3" id="KW-1185">Reference proteome</keyword>
<proteinExistence type="predicted"/>
<dbReference type="Pfam" id="PF13398">
    <property type="entry name" value="Peptidase_M50B"/>
    <property type="match status" value="1"/>
</dbReference>
<accession>A0A346XSI5</accession>
<keyword evidence="1" id="KW-1133">Transmembrane helix</keyword>
<protein>
    <recommendedName>
        <fullName evidence="4">M50 family peptidase</fullName>
    </recommendedName>
</protein>
<feature type="transmembrane region" description="Helical" evidence="1">
    <location>
        <begin position="95"/>
        <end position="116"/>
    </location>
</feature>
<evidence type="ECO:0000256" key="1">
    <source>
        <dbReference type="SAM" id="Phobius"/>
    </source>
</evidence>
<evidence type="ECO:0008006" key="4">
    <source>
        <dbReference type="Google" id="ProtNLM"/>
    </source>
</evidence>
<reference evidence="2 3" key="1">
    <citation type="submission" date="2018-09" db="EMBL/GenBank/DDBJ databases">
        <title>Complete genome sequence of Euzebya sp. DY32-46 isolated from seawater of Pacific Ocean.</title>
        <authorList>
            <person name="Xu L."/>
            <person name="Wu Y.-H."/>
            <person name="Xu X.-W."/>
        </authorList>
    </citation>
    <scope>NUCLEOTIDE SEQUENCE [LARGE SCALE GENOMIC DNA]</scope>
    <source>
        <strain evidence="2 3">DY32-46</strain>
    </source>
</reference>
<feature type="transmembrane region" description="Helical" evidence="1">
    <location>
        <begin position="150"/>
        <end position="167"/>
    </location>
</feature>
<dbReference type="RefSeq" id="WP_114590026.1">
    <property type="nucleotide sequence ID" value="NZ_CP031165.1"/>
</dbReference>
<feature type="transmembrane region" description="Helical" evidence="1">
    <location>
        <begin position="27"/>
        <end position="51"/>
    </location>
</feature>